<dbReference type="AlphaFoldDB" id="U5QJR9"/>
<accession>U5QJR9</accession>
<dbReference type="EMBL" id="CP003587">
    <property type="protein sequence ID" value="AGY57834.1"/>
    <property type="molecule type" value="Genomic_DNA"/>
</dbReference>
<evidence type="ECO:0000313" key="1">
    <source>
        <dbReference type="EMBL" id="AGY57834.1"/>
    </source>
</evidence>
<evidence type="ECO:0000313" key="2">
    <source>
        <dbReference type="Proteomes" id="UP000017396"/>
    </source>
</evidence>
<dbReference type="KEGG" id="glj:GKIL_1588"/>
<dbReference type="Proteomes" id="UP000017396">
    <property type="component" value="Chromosome"/>
</dbReference>
<evidence type="ECO:0008006" key="3">
    <source>
        <dbReference type="Google" id="ProtNLM"/>
    </source>
</evidence>
<dbReference type="HOGENOM" id="CLU_085967_0_0_3"/>
<proteinExistence type="predicted"/>
<dbReference type="eggNOG" id="ENOG502ZCW3">
    <property type="taxonomic scope" value="Bacteria"/>
</dbReference>
<name>U5QJR9_GLOK1</name>
<dbReference type="InterPro" id="IPR021373">
    <property type="entry name" value="DUF2993"/>
</dbReference>
<dbReference type="RefSeq" id="WP_023172947.1">
    <property type="nucleotide sequence ID" value="NC_022600.1"/>
</dbReference>
<dbReference type="STRING" id="1183438.GKIL_1588"/>
<dbReference type="Pfam" id="PF11209">
    <property type="entry name" value="LmeA"/>
    <property type="match status" value="1"/>
</dbReference>
<dbReference type="OrthoDB" id="570669at2"/>
<reference evidence="1 2" key="1">
    <citation type="journal article" date="2013" name="PLoS ONE">
        <title>Cultivation and Complete Genome Sequencing of Gloeobacter kilaueensis sp. nov., from a Lava Cave in Kilauea Caldera, Hawai'i.</title>
        <authorList>
            <person name="Saw J.H."/>
            <person name="Schatz M."/>
            <person name="Brown M.V."/>
            <person name="Kunkel D.D."/>
            <person name="Foster J.S."/>
            <person name="Shick H."/>
            <person name="Christensen S."/>
            <person name="Hou S."/>
            <person name="Wan X."/>
            <person name="Donachie S.P."/>
        </authorList>
    </citation>
    <scope>NUCLEOTIDE SEQUENCE [LARGE SCALE GENOMIC DNA]</scope>
    <source>
        <strain evidence="2">JS</strain>
    </source>
</reference>
<protein>
    <recommendedName>
        <fullName evidence="3">DUF2993 domain-containing protein</fullName>
    </recommendedName>
</protein>
<gene>
    <name evidence="1" type="ORF">GKIL_1588</name>
</gene>
<sequence length="263" mass="28719">MNFVVSVLMFLFALTGVAGFYVDRLVSDLIRSQLQGAERLEVRVEAIPNYKLAWGDIDRLRFAGRGLSVRPGLRIALLDLETDAISVDLTSLGKVPRLRRPLQAAVHVELSEDDLNRALNTPEILKTLETIRVELPGAVGGSGQPEVATFTQPHITLLNANEVLLQAVVKVQGRTETLLVTFRSGLAVEDGLRLRLVKPTFTLNDVPVPPEIADVFLSSLNQIVDLEQLASQGIQARILKFAVTPGEMDLAGFARIDKIPGTP</sequence>
<organism evidence="1 2">
    <name type="scientific">Gloeobacter kilaueensis (strain ATCC BAA-2537 / CCAP 1431/1 / ULC 316 / JS1)</name>
    <dbReference type="NCBI Taxonomy" id="1183438"/>
    <lineage>
        <taxon>Bacteria</taxon>
        <taxon>Bacillati</taxon>
        <taxon>Cyanobacteriota</taxon>
        <taxon>Cyanophyceae</taxon>
        <taxon>Gloeobacterales</taxon>
        <taxon>Gloeobacteraceae</taxon>
        <taxon>Gloeobacter</taxon>
    </lineage>
</organism>
<keyword evidence="2" id="KW-1185">Reference proteome</keyword>